<protein>
    <submittedName>
        <fullName evidence="2">Uncharacterized protein</fullName>
    </submittedName>
</protein>
<sequence length="255" mass="27417">MAGSYGADDMPPLTCNNLDQCQRARLIRSTRKLGAVLGTTPRLAEVAECPFEKPKTGSQTKGVRRHASVFALFPDVAPFSPARSSRDSMYTASSTNSSVVSLVAAPRTSLDVCTAPAPASKPAKGRRSAEGPRPLVLRINSVPISSCDTRVPLSPCVGAVPMSPSPSEGAEPPTEAEIRRKRMAKLTRTLGENIPPEMVFTPSHTRQAASVVITPPPRRSSRVWMTGSSNGAWTGEWNRKDIGEVQQKLRSLKSR</sequence>
<reference evidence="2 3" key="1">
    <citation type="submission" date="2021-08" db="EMBL/GenBank/DDBJ databases">
        <title>Draft Genome Sequence of Phanerochaete sordida strain YK-624.</title>
        <authorList>
            <person name="Mori T."/>
            <person name="Dohra H."/>
            <person name="Suzuki T."/>
            <person name="Kawagishi H."/>
            <person name="Hirai H."/>
        </authorList>
    </citation>
    <scope>NUCLEOTIDE SEQUENCE [LARGE SCALE GENOMIC DNA]</scope>
    <source>
        <strain evidence="2 3">YK-624</strain>
    </source>
</reference>
<proteinExistence type="predicted"/>
<evidence type="ECO:0000313" key="2">
    <source>
        <dbReference type="EMBL" id="GJE86850.1"/>
    </source>
</evidence>
<dbReference type="EMBL" id="BPQB01000005">
    <property type="protein sequence ID" value="GJE86850.1"/>
    <property type="molecule type" value="Genomic_DNA"/>
</dbReference>
<evidence type="ECO:0000256" key="1">
    <source>
        <dbReference type="SAM" id="MobiDB-lite"/>
    </source>
</evidence>
<organism evidence="2 3">
    <name type="scientific">Phanerochaete sordida</name>
    <dbReference type="NCBI Taxonomy" id="48140"/>
    <lineage>
        <taxon>Eukaryota</taxon>
        <taxon>Fungi</taxon>
        <taxon>Dikarya</taxon>
        <taxon>Basidiomycota</taxon>
        <taxon>Agaricomycotina</taxon>
        <taxon>Agaricomycetes</taxon>
        <taxon>Polyporales</taxon>
        <taxon>Phanerochaetaceae</taxon>
        <taxon>Phanerochaete</taxon>
    </lineage>
</organism>
<comment type="caution">
    <text evidence="2">The sequence shown here is derived from an EMBL/GenBank/DDBJ whole genome shotgun (WGS) entry which is preliminary data.</text>
</comment>
<dbReference type="OrthoDB" id="3215907at2759"/>
<feature type="region of interest" description="Disordered" evidence="1">
    <location>
        <begin position="204"/>
        <end position="235"/>
    </location>
</feature>
<evidence type="ECO:0000313" key="3">
    <source>
        <dbReference type="Proteomes" id="UP000703269"/>
    </source>
</evidence>
<accession>A0A9P3G396</accession>
<keyword evidence="3" id="KW-1185">Reference proteome</keyword>
<dbReference type="Proteomes" id="UP000703269">
    <property type="component" value="Unassembled WGS sequence"/>
</dbReference>
<name>A0A9P3G396_9APHY</name>
<gene>
    <name evidence="2" type="ORF">PsYK624_029330</name>
</gene>
<dbReference type="AlphaFoldDB" id="A0A9P3G396"/>